<evidence type="ECO:0000259" key="2">
    <source>
        <dbReference type="Pfam" id="PF08241"/>
    </source>
</evidence>
<sequence length="290" mass="32197">MLKSWQLLKSFHCRSNSFINQEREVFMAKYKLDVNIANVNEVYDGAGGILWEMLMGEQIHVGAEAETDVLARKAGVTAETHLLDVCSALGGPARYLAKNYGCRVTGLDATQRMHAEAIRRTIEAGLSGKIDYVLGNALDMPFPASSFDVVWGQDAWCYITDKQRLIGECARVLKPGGVLAFTDWLEAGPMTDEELTALNTFMVFPYMETLDGYAMLAEQAGLTVIEKEDLTPDFAAHVQGYLDMVQNQYRQAIVDNYGQEMYDAVEQGIMLWRDASAAGKVGRGRLVARK</sequence>
<dbReference type="GO" id="GO:0032259">
    <property type="term" value="P:methylation"/>
    <property type="evidence" value="ECO:0007669"/>
    <property type="project" value="UniProtKB-KW"/>
</dbReference>
<feature type="domain" description="Methyltransferase type 11" evidence="2">
    <location>
        <begin position="83"/>
        <end position="181"/>
    </location>
</feature>
<evidence type="ECO:0000313" key="4">
    <source>
        <dbReference type="Proteomes" id="UP000001007"/>
    </source>
</evidence>
<organism evidence="3 4">
    <name type="scientific">Chlorobaculum tepidum (strain ATCC 49652 / DSM 12025 / NBRC 103806 / TLS)</name>
    <name type="common">Chlorobium tepidum</name>
    <dbReference type="NCBI Taxonomy" id="194439"/>
    <lineage>
        <taxon>Bacteria</taxon>
        <taxon>Pseudomonadati</taxon>
        <taxon>Chlorobiota</taxon>
        <taxon>Chlorobiia</taxon>
        <taxon>Chlorobiales</taxon>
        <taxon>Chlorobiaceae</taxon>
        <taxon>Chlorobaculum</taxon>
    </lineage>
</organism>
<dbReference type="KEGG" id="cte:CT1748"/>
<evidence type="ECO:0000256" key="1">
    <source>
        <dbReference type="ARBA" id="ARBA00022679"/>
    </source>
</evidence>
<dbReference type="STRING" id="194439.CT1748"/>
<evidence type="ECO:0000313" key="3">
    <source>
        <dbReference type="EMBL" id="AAM72970.1"/>
    </source>
</evidence>
<dbReference type="EnsemblBacteria" id="AAM72970">
    <property type="protein sequence ID" value="AAM72970"/>
    <property type="gene ID" value="CT1748"/>
</dbReference>
<reference evidence="3 4" key="1">
    <citation type="journal article" date="2002" name="Proc. Natl. Acad. Sci. U.S.A.">
        <title>The complete genome sequence of Chlorobium tepidum TLS, a photosynthetic, anaerobic, green-sulfur bacterium.</title>
        <authorList>
            <person name="Eisen J.A."/>
            <person name="Nelson K.E."/>
            <person name="Paulsen I.T."/>
            <person name="Heidelberg J.F."/>
            <person name="Wu M."/>
            <person name="Dodson R.J."/>
            <person name="Deboy R."/>
            <person name="Gwinn M.L."/>
            <person name="Nelson W.C."/>
            <person name="Haft D.H."/>
            <person name="Hickey E.K."/>
            <person name="Peterson J.D."/>
            <person name="Durkin A.S."/>
            <person name="Kolonay J.L."/>
            <person name="Yang F."/>
            <person name="Holt I."/>
            <person name="Umayam L.A."/>
            <person name="Mason T."/>
            <person name="Brenner M."/>
            <person name="Shea T.P."/>
            <person name="Parksey D."/>
            <person name="Nierman W.C."/>
            <person name="Feldblyum T.V."/>
            <person name="Hansen C.L."/>
            <person name="Craven M.B."/>
            <person name="Radune D."/>
            <person name="Vamathevan J."/>
            <person name="Khouri H."/>
            <person name="White O."/>
            <person name="Gruber T.M."/>
            <person name="Ketchum K.A."/>
            <person name="Venter J.C."/>
            <person name="Tettelin H."/>
            <person name="Bryant D.A."/>
            <person name="Fraser C.M."/>
        </authorList>
    </citation>
    <scope>NUCLEOTIDE SEQUENCE [LARGE SCALE GENOMIC DNA]</scope>
    <source>
        <strain evidence="4">ATCC 49652 / DSM 12025 / NBRC 103806 / TLS</strain>
    </source>
</reference>
<dbReference type="GO" id="GO:0008757">
    <property type="term" value="F:S-adenosylmethionine-dependent methyltransferase activity"/>
    <property type="evidence" value="ECO:0007669"/>
    <property type="project" value="InterPro"/>
</dbReference>
<dbReference type="CDD" id="cd02440">
    <property type="entry name" value="AdoMet_MTases"/>
    <property type="match status" value="1"/>
</dbReference>
<gene>
    <name evidence="3" type="ordered locus">CT1748</name>
</gene>
<accession>Q8KBN7</accession>
<dbReference type="AlphaFoldDB" id="Q8KBN7"/>
<dbReference type="eggNOG" id="COG2226">
    <property type="taxonomic scope" value="Bacteria"/>
</dbReference>
<protein>
    <submittedName>
        <fullName evidence="3">Methyltransferase, UbiE/COQ5 family</fullName>
    </submittedName>
</protein>
<proteinExistence type="predicted"/>
<keyword evidence="3" id="KW-0489">Methyltransferase</keyword>
<dbReference type="InterPro" id="IPR029063">
    <property type="entry name" value="SAM-dependent_MTases_sf"/>
</dbReference>
<dbReference type="DNASU" id="1007847"/>
<dbReference type="PANTHER" id="PTHR44068:SF11">
    <property type="entry name" value="GERANYL DIPHOSPHATE 2-C-METHYLTRANSFERASE"/>
    <property type="match status" value="1"/>
</dbReference>
<dbReference type="PANTHER" id="PTHR44068">
    <property type="entry name" value="ZGC:194242"/>
    <property type="match status" value="1"/>
</dbReference>
<dbReference type="Proteomes" id="UP000001007">
    <property type="component" value="Chromosome"/>
</dbReference>
<dbReference type="InterPro" id="IPR013216">
    <property type="entry name" value="Methyltransf_11"/>
</dbReference>
<dbReference type="OrthoDB" id="9770553at2"/>
<keyword evidence="4" id="KW-1185">Reference proteome</keyword>
<dbReference type="InterPro" id="IPR050447">
    <property type="entry name" value="Erg6_SMT_methyltransf"/>
</dbReference>
<dbReference type="Gene3D" id="3.40.50.150">
    <property type="entry name" value="Vaccinia Virus protein VP39"/>
    <property type="match status" value="1"/>
</dbReference>
<dbReference type="SMR" id="Q8KBN7"/>
<name>Q8KBN7_CHLTE</name>
<dbReference type="HOGENOM" id="CLU_039068_6_2_10"/>
<keyword evidence="1" id="KW-0808">Transferase</keyword>
<dbReference type="EMBL" id="AE006470">
    <property type="protein sequence ID" value="AAM72970.1"/>
    <property type="molecule type" value="Genomic_DNA"/>
</dbReference>
<dbReference type="Pfam" id="PF08241">
    <property type="entry name" value="Methyltransf_11"/>
    <property type="match status" value="1"/>
</dbReference>
<dbReference type="SUPFAM" id="SSF53335">
    <property type="entry name" value="S-adenosyl-L-methionine-dependent methyltransferases"/>
    <property type="match status" value="1"/>
</dbReference>